<protein>
    <submittedName>
        <fullName evidence="1">Uncharacterized protein</fullName>
    </submittedName>
</protein>
<name>A0A223NUK2_9SPHI</name>
<accession>A0A223NUK2</accession>
<dbReference type="EMBL" id="CP022743">
    <property type="protein sequence ID" value="ASU33354.1"/>
    <property type="molecule type" value="Genomic_DNA"/>
</dbReference>
<evidence type="ECO:0000313" key="2">
    <source>
        <dbReference type="Proteomes" id="UP000215002"/>
    </source>
</evidence>
<evidence type="ECO:0000313" key="1">
    <source>
        <dbReference type="EMBL" id="ASU33354.1"/>
    </source>
</evidence>
<dbReference type="KEGG" id="muc:MuYL_1456"/>
<gene>
    <name evidence="1" type="ORF">MuYL_1456</name>
</gene>
<dbReference type="Proteomes" id="UP000215002">
    <property type="component" value="Chromosome"/>
</dbReference>
<reference evidence="1 2" key="1">
    <citation type="submission" date="2017-08" db="EMBL/GenBank/DDBJ databases">
        <title>Complete genome sequence of Mucilaginibacter sp. strain BJC16-A31.</title>
        <authorList>
            <consortium name="Henan University of Science and Technology"/>
            <person name="You X."/>
        </authorList>
    </citation>
    <scope>NUCLEOTIDE SEQUENCE [LARGE SCALE GENOMIC DNA]</scope>
    <source>
        <strain evidence="1 2">BJC16-A31</strain>
    </source>
</reference>
<organism evidence="1 2">
    <name type="scientific">Mucilaginibacter xinganensis</name>
    <dbReference type="NCBI Taxonomy" id="1234841"/>
    <lineage>
        <taxon>Bacteria</taxon>
        <taxon>Pseudomonadati</taxon>
        <taxon>Bacteroidota</taxon>
        <taxon>Sphingobacteriia</taxon>
        <taxon>Sphingobacteriales</taxon>
        <taxon>Sphingobacteriaceae</taxon>
        <taxon>Mucilaginibacter</taxon>
    </lineage>
</organism>
<proteinExistence type="predicted"/>
<keyword evidence="2" id="KW-1185">Reference proteome</keyword>
<sequence length="41" mass="4571">MRPERLLLGANHNKPAAKSDWEMTTASKTTTMLNEICTVPI</sequence>
<dbReference type="AlphaFoldDB" id="A0A223NUK2"/>